<proteinExistence type="predicted"/>
<gene>
    <name evidence="2" type="ORF">FBF83_01470</name>
</gene>
<evidence type="ECO:0000256" key="1">
    <source>
        <dbReference type="SAM" id="Phobius"/>
    </source>
</evidence>
<protein>
    <submittedName>
        <fullName evidence="2">DUF4030 domain-containing protein</fullName>
    </submittedName>
</protein>
<reference evidence="2 3" key="1">
    <citation type="submission" date="2019-04" db="EMBL/GenBank/DDBJ databases">
        <title>Genome sequence of Bacillus hwajinpoensis strain Y2.</title>
        <authorList>
            <person name="Fair J.L."/>
            <person name="Maclea K.S."/>
        </authorList>
    </citation>
    <scope>NUCLEOTIDE SEQUENCE [LARGE SCALE GENOMIC DNA]</scope>
    <source>
        <strain evidence="2 3">Y2</strain>
    </source>
</reference>
<dbReference type="RefSeq" id="WP_136945383.1">
    <property type="nucleotide sequence ID" value="NZ_SWFM01000001.1"/>
</dbReference>
<keyword evidence="1" id="KW-0812">Transmembrane</keyword>
<keyword evidence="1" id="KW-0472">Membrane</keyword>
<name>A0A4V5Q1Y0_9BACL</name>
<dbReference type="EMBL" id="SWFM01000001">
    <property type="protein sequence ID" value="TKD71508.1"/>
    <property type="molecule type" value="Genomic_DNA"/>
</dbReference>
<sequence length="356" mass="40919">MDEELKKAKVKYEDQYSDEISGKIKDGVITKINNDQHRPRWIKRVYYPISIAMIMLILFIGSAFFSPSLAGVVAEFPYLSGFFEEEKSDMEVTKVLEKTLLDIEPNVRGLDSDYEVKQITVSIIGDESYIQNVKPDIVHEVKEVLTHHNYTGFNIRVERFIPYDDSYNPSEEEKRINKEEDQISKELEPLLLEDKYDVLSYGVDIGLKRVVIDIANSESKDDIKEIKSYIKDVLAKYNHEGLVIEETIIDMEKRDQADRWTDVISVISDGLEKKSDLNVTEVAYSNNTSSITLYIKTSINSADPEKKDEAKEIVSTIEEFIESEQVALYVQEDPYKLIVEDKDGVVLLESSRKNSQ</sequence>
<organism evidence="2 3">
    <name type="scientific">Guptibacillus hwajinpoensis</name>
    <dbReference type="NCBI Taxonomy" id="208199"/>
    <lineage>
        <taxon>Bacteria</taxon>
        <taxon>Bacillati</taxon>
        <taxon>Bacillota</taxon>
        <taxon>Bacilli</taxon>
        <taxon>Bacillales</taxon>
        <taxon>Guptibacillaceae</taxon>
        <taxon>Guptibacillus</taxon>
    </lineage>
</organism>
<dbReference type="AlphaFoldDB" id="A0A4V5Q1Y0"/>
<evidence type="ECO:0000313" key="3">
    <source>
        <dbReference type="Proteomes" id="UP000310541"/>
    </source>
</evidence>
<keyword evidence="1" id="KW-1133">Transmembrane helix</keyword>
<feature type="transmembrane region" description="Helical" evidence="1">
    <location>
        <begin position="45"/>
        <end position="65"/>
    </location>
</feature>
<dbReference type="OrthoDB" id="2455196at2"/>
<dbReference type="Proteomes" id="UP000310541">
    <property type="component" value="Unassembled WGS sequence"/>
</dbReference>
<evidence type="ECO:0000313" key="2">
    <source>
        <dbReference type="EMBL" id="TKD71508.1"/>
    </source>
</evidence>
<comment type="caution">
    <text evidence="2">The sequence shown here is derived from an EMBL/GenBank/DDBJ whole genome shotgun (WGS) entry which is preliminary data.</text>
</comment>
<accession>A0A4V5Q1Y0</accession>